<dbReference type="InterPro" id="IPR005530">
    <property type="entry name" value="SPW"/>
</dbReference>
<reference evidence="4" key="1">
    <citation type="submission" date="2016-10" db="EMBL/GenBank/DDBJ databases">
        <authorList>
            <person name="Varghese N."/>
            <person name="Submissions S."/>
        </authorList>
    </citation>
    <scope>NUCLEOTIDE SEQUENCE [LARGE SCALE GENOMIC DNA]</scope>
    <source>
        <strain evidence="4">CGMCC 1.6963</strain>
    </source>
</reference>
<sequence length="118" mass="12831">MKEKIHPQDFIVLIAGAYALLSPIWTTTESRATTTMIVLGAVTVVLSVIELVRPDMLSVEGVTALMGLLFIISPWVMGFSDTKPMAWTAWVVGAVTLVVGALDLQVTRTHQRHVTTTP</sequence>
<feature type="domain" description="SPW repeat-containing integral membrane" evidence="2">
    <location>
        <begin position="8"/>
        <end position="101"/>
    </location>
</feature>
<dbReference type="STRING" id="587636.SAMN05216199_2991"/>
<dbReference type="RefSeq" id="WP_091759655.1">
    <property type="nucleotide sequence ID" value="NZ_FOHB01000005.1"/>
</dbReference>
<keyword evidence="4" id="KW-1185">Reference proteome</keyword>
<dbReference type="AlphaFoldDB" id="A0A1H9WLV8"/>
<dbReference type="EMBL" id="FOHB01000005">
    <property type="protein sequence ID" value="SES34433.1"/>
    <property type="molecule type" value="Genomic_DNA"/>
</dbReference>
<dbReference type="Pfam" id="PF03779">
    <property type="entry name" value="SPW"/>
    <property type="match status" value="1"/>
</dbReference>
<feature type="transmembrane region" description="Helical" evidence="1">
    <location>
        <begin position="85"/>
        <end position="104"/>
    </location>
</feature>
<keyword evidence="1" id="KW-0472">Membrane</keyword>
<gene>
    <name evidence="3" type="ORF">SAMN05216199_2991</name>
</gene>
<evidence type="ECO:0000313" key="4">
    <source>
        <dbReference type="Proteomes" id="UP000199019"/>
    </source>
</evidence>
<organism evidence="3 4">
    <name type="scientific">Pedococcus cremeus</name>
    <dbReference type="NCBI Taxonomy" id="587636"/>
    <lineage>
        <taxon>Bacteria</taxon>
        <taxon>Bacillati</taxon>
        <taxon>Actinomycetota</taxon>
        <taxon>Actinomycetes</taxon>
        <taxon>Micrococcales</taxon>
        <taxon>Intrasporangiaceae</taxon>
        <taxon>Pedococcus</taxon>
    </lineage>
</organism>
<proteinExistence type="predicted"/>
<feature type="transmembrane region" description="Helical" evidence="1">
    <location>
        <begin position="9"/>
        <end position="26"/>
    </location>
</feature>
<evidence type="ECO:0000313" key="3">
    <source>
        <dbReference type="EMBL" id="SES34433.1"/>
    </source>
</evidence>
<keyword evidence="1" id="KW-1133">Transmembrane helix</keyword>
<feature type="transmembrane region" description="Helical" evidence="1">
    <location>
        <begin position="32"/>
        <end position="52"/>
    </location>
</feature>
<accession>A0A1H9WLV8</accession>
<name>A0A1H9WLV8_9MICO</name>
<dbReference type="Proteomes" id="UP000199019">
    <property type="component" value="Unassembled WGS sequence"/>
</dbReference>
<evidence type="ECO:0000256" key="1">
    <source>
        <dbReference type="SAM" id="Phobius"/>
    </source>
</evidence>
<protein>
    <submittedName>
        <fullName evidence="3">SPW repeat-containing protein</fullName>
    </submittedName>
</protein>
<evidence type="ECO:0000259" key="2">
    <source>
        <dbReference type="Pfam" id="PF03779"/>
    </source>
</evidence>
<feature type="transmembrane region" description="Helical" evidence="1">
    <location>
        <begin position="59"/>
        <end position="79"/>
    </location>
</feature>
<dbReference type="OrthoDB" id="32521at2"/>
<keyword evidence="1" id="KW-0812">Transmembrane</keyword>